<name>A0A0A8ZBM9_ARUDO</name>
<organism evidence="1">
    <name type="scientific">Arundo donax</name>
    <name type="common">Giant reed</name>
    <name type="synonym">Donax arundinaceus</name>
    <dbReference type="NCBI Taxonomy" id="35708"/>
    <lineage>
        <taxon>Eukaryota</taxon>
        <taxon>Viridiplantae</taxon>
        <taxon>Streptophyta</taxon>
        <taxon>Embryophyta</taxon>
        <taxon>Tracheophyta</taxon>
        <taxon>Spermatophyta</taxon>
        <taxon>Magnoliopsida</taxon>
        <taxon>Liliopsida</taxon>
        <taxon>Poales</taxon>
        <taxon>Poaceae</taxon>
        <taxon>PACMAD clade</taxon>
        <taxon>Arundinoideae</taxon>
        <taxon>Arundineae</taxon>
        <taxon>Arundo</taxon>
    </lineage>
</organism>
<evidence type="ECO:0000313" key="1">
    <source>
        <dbReference type="EMBL" id="JAD34095.1"/>
    </source>
</evidence>
<proteinExistence type="predicted"/>
<reference evidence="1" key="2">
    <citation type="journal article" date="2015" name="Data Brief">
        <title>Shoot transcriptome of the giant reed, Arundo donax.</title>
        <authorList>
            <person name="Barrero R.A."/>
            <person name="Guerrero F.D."/>
            <person name="Moolhuijzen P."/>
            <person name="Goolsby J.A."/>
            <person name="Tidwell J."/>
            <person name="Bellgard S.E."/>
            <person name="Bellgard M.I."/>
        </authorList>
    </citation>
    <scope>NUCLEOTIDE SEQUENCE</scope>
    <source>
        <tissue evidence="1">Shoot tissue taken approximately 20 cm above the soil surface</tissue>
    </source>
</reference>
<dbReference type="EMBL" id="GBRH01263800">
    <property type="protein sequence ID" value="JAD34095.1"/>
    <property type="molecule type" value="Transcribed_RNA"/>
</dbReference>
<protein>
    <submittedName>
        <fullName evidence="1">Uncharacterized protein</fullName>
    </submittedName>
</protein>
<accession>A0A0A8ZBM9</accession>
<reference evidence="1" key="1">
    <citation type="submission" date="2014-09" db="EMBL/GenBank/DDBJ databases">
        <authorList>
            <person name="Magalhaes I.L.F."/>
            <person name="Oliveira U."/>
            <person name="Santos F.R."/>
            <person name="Vidigal T.H.D.A."/>
            <person name="Brescovit A.D."/>
            <person name="Santos A.J."/>
        </authorList>
    </citation>
    <scope>NUCLEOTIDE SEQUENCE</scope>
    <source>
        <tissue evidence="1">Shoot tissue taken approximately 20 cm above the soil surface</tissue>
    </source>
</reference>
<dbReference type="AlphaFoldDB" id="A0A0A8ZBM9"/>
<sequence>MNIILCIELGIFLRYEHNPGHRIRDSFLTNYSHHSLLY</sequence>